<keyword evidence="1" id="KW-0472">Membrane</keyword>
<dbReference type="EMBL" id="PJMU01000003">
    <property type="protein sequence ID" value="PKV63405.1"/>
    <property type="molecule type" value="Genomic_DNA"/>
</dbReference>
<accession>A0A2N3U9J2</accession>
<keyword evidence="1" id="KW-0812">Transmembrane</keyword>
<dbReference type="OrthoDB" id="852315at2"/>
<evidence type="ECO:0000313" key="3">
    <source>
        <dbReference type="Proteomes" id="UP000233782"/>
    </source>
</evidence>
<dbReference type="AlphaFoldDB" id="A0A2N3U9J2"/>
<organism evidence="2 3">
    <name type="scientific">Pontibacter ramchanderi</name>
    <dbReference type="NCBI Taxonomy" id="1179743"/>
    <lineage>
        <taxon>Bacteria</taxon>
        <taxon>Pseudomonadati</taxon>
        <taxon>Bacteroidota</taxon>
        <taxon>Cytophagia</taxon>
        <taxon>Cytophagales</taxon>
        <taxon>Hymenobacteraceae</taxon>
        <taxon>Pontibacter</taxon>
    </lineage>
</organism>
<gene>
    <name evidence="2" type="ORF">BD749_3248</name>
</gene>
<feature type="transmembrane region" description="Helical" evidence="1">
    <location>
        <begin position="45"/>
        <end position="66"/>
    </location>
</feature>
<evidence type="ECO:0000256" key="1">
    <source>
        <dbReference type="SAM" id="Phobius"/>
    </source>
</evidence>
<evidence type="ECO:0000313" key="2">
    <source>
        <dbReference type="EMBL" id="PKV63405.1"/>
    </source>
</evidence>
<protein>
    <submittedName>
        <fullName evidence="2">Uncharacterized protein</fullName>
    </submittedName>
</protein>
<feature type="transmembrane region" description="Helical" evidence="1">
    <location>
        <begin position="18"/>
        <end position="39"/>
    </location>
</feature>
<proteinExistence type="predicted"/>
<keyword evidence="1" id="KW-1133">Transmembrane helix</keyword>
<reference evidence="2 3" key="1">
    <citation type="submission" date="2017-12" db="EMBL/GenBank/DDBJ databases">
        <title>Genomic Encyclopedia of Type Strains, Phase III (KMG-III): the genomes of soil and plant-associated and newly described type strains.</title>
        <authorList>
            <person name="Whitman W."/>
        </authorList>
    </citation>
    <scope>NUCLEOTIDE SEQUENCE [LARGE SCALE GENOMIC DNA]</scope>
    <source>
        <strain evidence="2 3">LP43</strain>
    </source>
</reference>
<dbReference type="Proteomes" id="UP000233782">
    <property type="component" value="Unassembled WGS sequence"/>
</dbReference>
<keyword evidence="3" id="KW-1185">Reference proteome</keyword>
<comment type="caution">
    <text evidence="2">The sequence shown here is derived from an EMBL/GenBank/DDBJ whole genome shotgun (WGS) entry which is preliminary data.</text>
</comment>
<dbReference type="RefSeq" id="WP_101446164.1">
    <property type="nucleotide sequence ID" value="NZ_PJMU01000003.1"/>
</dbReference>
<name>A0A2N3U9J2_9BACT</name>
<sequence>MYINLYTARQLRRIKDRLLWLGLFMASGGGSALIYNLILAEKTRWAWGAAAALVVLVGLYLVALGADKIRLKEAFVAILPDKISYRLAFYSKKYNLDWNGISGVHLSDHCVLFNLCNGHQRTLRLSSIESHNTASRVAVSLQVAALEHNIAVNGARFHVPKQNSN</sequence>